<dbReference type="RefSeq" id="XP_007390450.1">
    <property type="nucleotide sequence ID" value="XM_007390388.1"/>
</dbReference>
<dbReference type="InParanoid" id="K5WAP3"/>
<sequence>MQTTSRGGWRDLSSALKFDNSSTGDDQRVLLHSPHSISGGNAPVCLISPLGGLDTWILALCPTTKPTELLVIQSSVPFSRAIDELCAMVARLSLQDHETTPLTSIQHPSETVEDICEGITSLSLRDPPLLRGEERSYSWDEEPFLGYIAAYETDGESVCDSFSDATYVEEDSTTSWTTVCGEDPERKESSLGDPKDVFLEDTLSCLHTHVPAKWSFTDEFSPPSVHTYVASVAATVGIQCWKLSNLFSLTTHFAPSLRGGSEPLKSRQRRPNPLHQ</sequence>
<proteinExistence type="predicted"/>
<dbReference type="KEGG" id="pco:PHACADRAFT_247309"/>
<keyword evidence="2" id="KW-1185">Reference proteome</keyword>
<dbReference type="GeneID" id="18914050"/>
<dbReference type="HOGENOM" id="CLU_1008677_0_0_1"/>
<protein>
    <submittedName>
        <fullName evidence="1">Uncharacterized protein</fullName>
    </submittedName>
</protein>
<dbReference type="OrthoDB" id="10525875at2759"/>
<organism evidence="1 2">
    <name type="scientific">Phanerochaete carnosa (strain HHB-10118-sp)</name>
    <name type="common">White-rot fungus</name>
    <name type="synonym">Peniophora carnosa</name>
    <dbReference type="NCBI Taxonomy" id="650164"/>
    <lineage>
        <taxon>Eukaryota</taxon>
        <taxon>Fungi</taxon>
        <taxon>Dikarya</taxon>
        <taxon>Basidiomycota</taxon>
        <taxon>Agaricomycotina</taxon>
        <taxon>Agaricomycetes</taxon>
        <taxon>Polyporales</taxon>
        <taxon>Phanerochaetaceae</taxon>
        <taxon>Phanerochaete</taxon>
    </lineage>
</organism>
<reference evidence="1 2" key="1">
    <citation type="journal article" date="2012" name="BMC Genomics">
        <title>Comparative genomics of the white-rot fungi, Phanerochaete carnosa and P. chrysosporium, to elucidate the genetic basis of the distinct wood types they colonize.</title>
        <authorList>
            <person name="Suzuki H."/>
            <person name="MacDonald J."/>
            <person name="Syed K."/>
            <person name="Salamov A."/>
            <person name="Hori C."/>
            <person name="Aerts A."/>
            <person name="Henrissat B."/>
            <person name="Wiebenga A."/>
            <person name="vanKuyk P.A."/>
            <person name="Barry K."/>
            <person name="Lindquist E."/>
            <person name="LaButti K."/>
            <person name="Lapidus A."/>
            <person name="Lucas S."/>
            <person name="Coutinho P."/>
            <person name="Gong Y."/>
            <person name="Samejima M."/>
            <person name="Mahadevan R."/>
            <person name="Abou-Zaid M."/>
            <person name="de Vries R.P."/>
            <person name="Igarashi K."/>
            <person name="Yadav J.S."/>
            <person name="Grigoriev I.V."/>
            <person name="Master E.R."/>
        </authorList>
    </citation>
    <scope>NUCLEOTIDE SEQUENCE [LARGE SCALE GENOMIC DNA]</scope>
    <source>
        <strain evidence="1 2">HHB-10118-sp</strain>
    </source>
</reference>
<accession>K5WAP3</accession>
<evidence type="ECO:0000313" key="1">
    <source>
        <dbReference type="EMBL" id="EKM61013.1"/>
    </source>
</evidence>
<dbReference type="EMBL" id="JH930468">
    <property type="protein sequence ID" value="EKM61013.1"/>
    <property type="molecule type" value="Genomic_DNA"/>
</dbReference>
<dbReference type="AlphaFoldDB" id="K5WAP3"/>
<name>K5WAP3_PHACS</name>
<dbReference type="Proteomes" id="UP000008370">
    <property type="component" value="Unassembled WGS sequence"/>
</dbReference>
<evidence type="ECO:0000313" key="2">
    <source>
        <dbReference type="Proteomes" id="UP000008370"/>
    </source>
</evidence>
<gene>
    <name evidence="1" type="ORF">PHACADRAFT_247309</name>
</gene>